<proteinExistence type="inferred from homology"/>
<evidence type="ECO:0000313" key="4">
    <source>
        <dbReference type="EMBL" id="QEL57263.1"/>
    </source>
</evidence>
<accession>A0A5C1DKZ9</accession>
<sequence>MPVPATLRRSGLIAALTLSALAPLSHAAPSPLLDASHPVNWWFAFKFNAASFPGCGSAAPVNSCQFGGSPQSYSSGKSYSQQYVYASSSQPVLSQGGGCVGDTPADPVGATFGEIYNGKLNYVVWNDQFYDDPSIASCSGNSCGAPWGHSKGVLAWDDQGNGVVMQVSTPSWPASGSAQYPRTSDGNTLGCVQDNDVEVSQHFFSLKLSHADVLAVLQGLANASAVTDPGNPQIAKNGGPADIQAAVSQLGQKSDGVAPQVSKLSSGVTLIAKPSKLQVPPWQLVSAELGGIALRAATWWESSKTTAIPTTTKAGAPACWDSSLPKPGPVAIATSGSWGGKTFSLKGGLGKNYNHAKIGVSTSGGTAYAIFGDMNQEGALAGNCASAQNGRGGLFFALPNAALAGSIAKLIGGDTAPSTKSR</sequence>
<dbReference type="RefSeq" id="WP_149298748.1">
    <property type="nucleotide sequence ID" value="NZ_CP043473.1"/>
</dbReference>
<protein>
    <submittedName>
        <fullName evidence="4">Uncharacterized protein</fullName>
    </submittedName>
</protein>
<feature type="signal peptide" evidence="3">
    <location>
        <begin position="1"/>
        <end position="27"/>
    </location>
</feature>
<evidence type="ECO:0000256" key="2">
    <source>
        <dbReference type="ARBA" id="ARBA00022801"/>
    </source>
</evidence>
<evidence type="ECO:0000256" key="1">
    <source>
        <dbReference type="ARBA" id="ARBA00007527"/>
    </source>
</evidence>
<dbReference type="InterPro" id="IPR004947">
    <property type="entry name" value="DNase_II"/>
</dbReference>
<gene>
    <name evidence="4" type="ORF">FYK34_17680</name>
</gene>
<dbReference type="KEGG" id="chrm:FYK34_17680"/>
<keyword evidence="5" id="KW-1185">Reference proteome</keyword>
<comment type="similarity">
    <text evidence="1">Belongs to the DNase II family.</text>
</comment>
<dbReference type="PANTHER" id="PTHR10858">
    <property type="entry name" value="DEOXYRIBONUCLEASE II"/>
    <property type="match status" value="1"/>
</dbReference>
<dbReference type="Proteomes" id="UP000322079">
    <property type="component" value="Chromosome"/>
</dbReference>
<evidence type="ECO:0000256" key="3">
    <source>
        <dbReference type="SAM" id="SignalP"/>
    </source>
</evidence>
<organism evidence="4 5">
    <name type="scientific">Chromobacterium paludis</name>
    <dbReference type="NCBI Taxonomy" id="2605945"/>
    <lineage>
        <taxon>Bacteria</taxon>
        <taxon>Pseudomonadati</taxon>
        <taxon>Pseudomonadota</taxon>
        <taxon>Betaproteobacteria</taxon>
        <taxon>Neisseriales</taxon>
        <taxon>Chromobacteriaceae</taxon>
        <taxon>Chromobacterium</taxon>
    </lineage>
</organism>
<feature type="chain" id="PRO_5022724071" evidence="3">
    <location>
        <begin position="28"/>
        <end position="422"/>
    </location>
</feature>
<dbReference type="EMBL" id="CP043473">
    <property type="protein sequence ID" value="QEL57263.1"/>
    <property type="molecule type" value="Genomic_DNA"/>
</dbReference>
<dbReference type="AlphaFoldDB" id="A0A5C1DKZ9"/>
<evidence type="ECO:0000313" key="5">
    <source>
        <dbReference type="Proteomes" id="UP000322079"/>
    </source>
</evidence>
<dbReference type="PANTHER" id="PTHR10858:SF23">
    <property type="entry name" value="DEOXYRIBONUCLEASE II"/>
    <property type="match status" value="1"/>
</dbReference>
<name>A0A5C1DKZ9_9NEIS</name>
<dbReference type="Pfam" id="PF03265">
    <property type="entry name" value="DNase_II"/>
    <property type="match status" value="1"/>
</dbReference>
<keyword evidence="3" id="KW-0732">Signal</keyword>
<dbReference type="GO" id="GO:0004531">
    <property type="term" value="F:deoxyribonuclease II activity"/>
    <property type="evidence" value="ECO:0007669"/>
    <property type="project" value="InterPro"/>
</dbReference>
<keyword evidence="2" id="KW-0378">Hydrolase</keyword>
<reference evidence="4 5" key="1">
    <citation type="submission" date="2019-08" db="EMBL/GenBank/DDBJ databases">
        <title>Chromobacterium paludis, a novel bacterium isolated from a Maryland marsh pond.</title>
        <authorList>
            <person name="Blackburn M.B."/>
            <person name="Gundersen-Rindal D.E."/>
        </authorList>
    </citation>
    <scope>NUCLEOTIDE SEQUENCE [LARGE SCALE GENOMIC DNA]</scope>
    <source>
        <strain evidence="5">IIBBL 257-1</strain>
    </source>
</reference>